<organism evidence="1 2">
    <name type="scientific">Cercopithifilaria johnstoni</name>
    <dbReference type="NCBI Taxonomy" id="2874296"/>
    <lineage>
        <taxon>Eukaryota</taxon>
        <taxon>Metazoa</taxon>
        <taxon>Ecdysozoa</taxon>
        <taxon>Nematoda</taxon>
        <taxon>Chromadorea</taxon>
        <taxon>Rhabditida</taxon>
        <taxon>Spirurina</taxon>
        <taxon>Spiruromorpha</taxon>
        <taxon>Filarioidea</taxon>
        <taxon>Onchocercidae</taxon>
        <taxon>Cercopithifilaria</taxon>
    </lineage>
</organism>
<dbReference type="OrthoDB" id="689350at2759"/>
<keyword evidence="2" id="KW-1185">Reference proteome</keyword>
<proteinExistence type="predicted"/>
<comment type="caution">
    <text evidence="1">The sequence shown here is derived from an EMBL/GenBank/DDBJ whole genome shotgun (WGS) entry which is preliminary data.</text>
</comment>
<evidence type="ECO:0000313" key="1">
    <source>
        <dbReference type="EMBL" id="CAG9535731.1"/>
    </source>
</evidence>
<sequence length="73" mass="7994">MEHLMFDSVQVMGDAVPNEFVFCEAATNPSSPADISDVLIDIRAQRVIVKTTLPADSVLEALEKTGKKCKRIC</sequence>
<dbReference type="EMBL" id="CAKAEH010001398">
    <property type="protein sequence ID" value="CAG9535731.1"/>
    <property type="molecule type" value="Genomic_DNA"/>
</dbReference>
<dbReference type="Gene3D" id="3.30.70.100">
    <property type="match status" value="1"/>
</dbReference>
<evidence type="ECO:0000313" key="2">
    <source>
        <dbReference type="Proteomes" id="UP000746747"/>
    </source>
</evidence>
<reference evidence="1" key="1">
    <citation type="submission" date="2021-09" db="EMBL/GenBank/DDBJ databases">
        <authorList>
            <consortium name="Pathogen Informatics"/>
        </authorList>
    </citation>
    <scope>NUCLEOTIDE SEQUENCE</scope>
</reference>
<dbReference type="Proteomes" id="UP000746747">
    <property type="component" value="Unassembled WGS sequence"/>
</dbReference>
<name>A0A8J2MPF1_9BILA</name>
<protein>
    <submittedName>
        <fullName evidence="1">Uncharacterized protein</fullName>
    </submittedName>
</protein>
<accession>A0A8J2MPF1</accession>
<gene>
    <name evidence="1" type="ORF">CJOHNSTONI_LOCUS5723</name>
</gene>
<dbReference type="AlphaFoldDB" id="A0A8J2MPF1"/>